<keyword evidence="1" id="KW-0479">Metal-binding</keyword>
<dbReference type="InterPro" id="IPR058240">
    <property type="entry name" value="rSAM_sf"/>
</dbReference>
<keyword evidence="3" id="KW-0411">Iron-sulfur</keyword>
<dbReference type="EMBL" id="LNGC01000170">
    <property type="protein sequence ID" value="KYC46854.1"/>
    <property type="molecule type" value="Genomic_DNA"/>
</dbReference>
<evidence type="ECO:0000313" key="6">
    <source>
        <dbReference type="Proteomes" id="UP000075398"/>
    </source>
</evidence>
<dbReference type="InterPro" id="IPR040086">
    <property type="entry name" value="MJ0683-like"/>
</dbReference>
<feature type="domain" description="Radical SAM core" evidence="4">
    <location>
        <begin position="23"/>
        <end position="275"/>
    </location>
</feature>
<dbReference type="AlphaFoldDB" id="A0A150IQD2"/>
<dbReference type="SUPFAM" id="SSF102114">
    <property type="entry name" value="Radical SAM enzymes"/>
    <property type="match status" value="1"/>
</dbReference>
<proteinExistence type="predicted"/>
<evidence type="ECO:0000313" key="5">
    <source>
        <dbReference type="EMBL" id="KYC46854.1"/>
    </source>
</evidence>
<dbReference type="PANTHER" id="PTHR43432">
    <property type="entry name" value="SLR0285 PROTEIN"/>
    <property type="match status" value="1"/>
</dbReference>
<dbReference type="Pfam" id="PF04055">
    <property type="entry name" value="Radical_SAM"/>
    <property type="match status" value="1"/>
</dbReference>
<accession>A0A150IQD2</accession>
<dbReference type="Proteomes" id="UP000075398">
    <property type="component" value="Unassembled WGS sequence"/>
</dbReference>
<dbReference type="InterPro" id="IPR006638">
    <property type="entry name" value="Elp3/MiaA/NifB-like_rSAM"/>
</dbReference>
<keyword evidence="2" id="KW-0408">Iron</keyword>
<organism evidence="5 6">
    <name type="scientific">Candidatus Methanofastidiosum methylothiophilum</name>
    <dbReference type="NCBI Taxonomy" id="1705564"/>
    <lineage>
        <taxon>Archaea</taxon>
        <taxon>Methanobacteriati</taxon>
        <taxon>Methanobacteriota</taxon>
        <taxon>Stenosarchaea group</taxon>
        <taxon>Candidatus Methanofastidiosia</taxon>
        <taxon>Candidatus Methanofastidiosales</taxon>
        <taxon>Candidatus Methanofastidiosaceae</taxon>
        <taxon>Candidatus Methanofastidiosum</taxon>
    </lineage>
</organism>
<evidence type="ECO:0000256" key="3">
    <source>
        <dbReference type="ARBA" id="ARBA00023014"/>
    </source>
</evidence>
<sequence>MEKGNVVYEHVEVEKMLHRLNVWFLPFRWGSNIYRGCEHDCIYCNARYTHEYLGMQEGEFARKIIIKDNAASALDKEFSKENWNKNLTVNVSTVTDPYQPAEKEFGNTRKVLEVFLKHHNALLITTKSDLVLKDIDILEEISKTGFLNVCMTITTLDQELSNKIEPRVPPIEKRLSAIKKLKEAGITVGVTAIPVLPYISDDEETLEEMIKTFSELGVDYVIVDVLNFKGETRQRILKFLEGYDPSLIPKYEALYQTDYCDKEYSKGVRKITNKLVKKYGVDHYDKMFSYRKNKEAK</sequence>
<evidence type="ECO:0000256" key="1">
    <source>
        <dbReference type="ARBA" id="ARBA00022723"/>
    </source>
</evidence>
<dbReference type="GO" id="GO:0051536">
    <property type="term" value="F:iron-sulfur cluster binding"/>
    <property type="evidence" value="ECO:0007669"/>
    <property type="project" value="UniProtKB-KW"/>
</dbReference>
<gene>
    <name evidence="5" type="ORF">AMQ22_02040</name>
</gene>
<comment type="caution">
    <text evidence="5">The sequence shown here is derived from an EMBL/GenBank/DDBJ whole genome shotgun (WGS) entry which is preliminary data.</text>
</comment>
<dbReference type="PANTHER" id="PTHR43432:SF5">
    <property type="entry name" value="ELP3_MIAA_NIFB-LIKE RADICAL SAM CORE DOMAIN-CONTAINING PROTEIN"/>
    <property type="match status" value="1"/>
</dbReference>
<dbReference type="PROSITE" id="PS51918">
    <property type="entry name" value="RADICAL_SAM"/>
    <property type="match status" value="1"/>
</dbReference>
<dbReference type="GO" id="GO:0046872">
    <property type="term" value="F:metal ion binding"/>
    <property type="evidence" value="ECO:0007669"/>
    <property type="project" value="UniProtKB-KW"/>
</dbReference>
<evidence type="ECO:0000256" key="2">
    <source>
        <dbReference type="ARBA" id="ARBA00023004"/>
    </source>
</evidence>
<dbReference type="SFLD" id="SFLDG01084">
    <property type="entry name" value="Uncharacterised_Radical_SAM_Su"/>
    <property type="match status" value="1"/>
</dbReference>
<protein>
    <submittedName>
        <fullName evidence="5">Radical SAM superfamily protein</fullName>
    </submittedName>
</protein>
<reference evidence="5 6" key="1">
    <citation type="journal article" date="2016" name="ISME J.">
        <title>Chasing the elusive Euryarchaeota class WSA2: genomes reveal a uniquely fastidious methyl-reducing methanogen.</title>
        <authorList>
            <person name="Nobu M.K."/>
            <person name="Narihiro T."/>
            <person name="Kuroda K."/>
            <person name="Mei R."/>
            <person name="Liu W.T."/>
        </authorList>
    </citation>
    <scope>NUCLEOTIDE SEQUENCE [LARGE SCALE GENOMIC DNA]</scope>
    <source>
        <strain evidence="5">U1lsi0528_Bin055</strain>
    </source>
</reference>
<dbReference type="CDD" id="cd01335">
    <property type="entry name" value="Radical_SAM"/>
    <property type="match status" value="1"/>
</dbReference>
<dbReference type="GO" id="GO:0003824">
    <property type="term" value="F:catalytic activity"/>
    <property type="evidence" value="ECO:0007669"/>
    <property type="project" value="InterPro"/>
</dbReference>
<dbReference type="SFLD" id="SFLDS00029">
    <property type="entry name" value="Radical_SAM"/>
    <property type="match status" value="1"/>
</dbReference>
<name>A0A150IQD2_9EURY</name>
<dbReference type="Gene3D" id="3.80.30.30">
    <property type="match status" value="1"/>
</dbReference>
<evidence type="ECO:0000259" key="4">
    <source>
        <dbReference type="PROSITE" id="PS51918"/>
    </source>
</evidence>
<dbReference type="SMART" id="SM00729">
    <property type="entry name" value="Elp3"/>
    <property type="match status" value="1"/>
</dbReference>
<dbReference type="InterPro" id="IPR007197">
    <property type="entry name" value="rSAM"/>
</dbReference>